<keyword evidence="6 11" id="KW-0808">Transferase</keyword>
<dbReference type="GO" id="GO:0047975">
    <property type="term" value="F:guanosine phosphorylase activity"/>
    <property type="evidence" value="ECO:0007669"/>
    <property type="project" value="RHEA"/>
</dbReference>
<comment type="function">
    <text evidence="11">The purine nucleoside phosphorylases catalyze the phosphorolytic breakdown of the N-glycosidic bond in the beta-(deoxy)ribonucleoside molecules, with the formation of the corresponding free purine bases and pentose-1-phosphate.</text>
</comment>
<sequence>MVEVSEYEYEKVEEISNYLLERTKHRPKLGIICGSGLGGLADRLDEKDVFAYETIPHFPVSTVVGHSGCLVFGSIKGVSAVCMKGRFHPYEGYAAWKCAMPVRVMKLLGVNTLIVTNAAGGINATFGVGDIMVIRDHINFPGLSGTNPLVGPNDERWGSRFPPLNKAYDPQLIKLVESCAAELGLSDIMREGVYCMVGGPSYETVAEIRALHILGADAVGMSTVNEVIFAHHCHMRVIGLSLITNKCVMTWDSKDEANHEEVLQTGKSRAKDLENLVSLIVERCKQQLFDEKSVNY</sequence>
<evidence type="ECO:0000256" key="10">
    <source>
        <dbReference type="ARBA" id="ARBA00023970"/>
    </source>
</evidence>
<dbReference type="EMBL" id="NCKV01005217">
    <property type="protein sequence ID" value="RWS24202.1"/>
    <property type="molecule type" value="Genomic_DNA"/>
</dbReference>
<feature type="binding site" evidence="12">
    <location>
        <position position="35"/>
    </location>
    <ligand>
        <name>phosphate</name>
        <dbReference type="ChEBI" id="CHEBI:43474"/>
    </ligand>
</feature>
<dbReference type="Pfam" id="PF01048">
    <property type="entry name" value="PNP_UDP_1"/>
    <property type="match status" value="1"/>
</dbReference>
<reference evidence="14 15" key="1">
    <citation type="journal article" date="2018" name="Gigascience">
        <title>Genomes of trombidid mites reveal novel predicted allergens and laterally-transferred genes associated with secondary metabolism.</title>
        <authorList>
            <person name="Dong X."/>
            <person name="Chaisiri K."/>
            <person name="Xia D."/>
            <person name="Armstrong S.D."/>
            <person name="Fang Y."/>
            <person name="Donnelly M.J."/>
            <person name="Kadowaki T."/>
            <person name="McGarry J.W."/>
            <person name="Darby A.C."/>
            <person name="Makepeace B.L."/>
        </authorList>
    </citation>
    <scope>NUCLEOTIDE SEQUENCE [LARGE SCALE GENOMIC DNA]</scope>
    <source>
        <strain evidence="14">UoL-UT</strain>
    </source>
</reference>
<feature type="binding site" evidence="12">
    <location>
        <begin position="86"/>
        <end position="88"/>
    </location>
    <ligand>
        <name>phosphate</name>
        <dbReference type="ChEBI" id="CHEBI:43474"/>
    </ligand>
</feature>
<comment type="similarity">
    <text evidence="2 11">Belongs to the PNP/MTAP phosphorylase family.</text>
</comment>
<comment type="catalytic activity">
    <reaction evidence="8">
        <text>2'-deoxyguanosine + phosphate = 2-deoxy-alpha-D-ribose 1-phosphate + guanine</text>
        <dbReference type="Rhea" id="RHEA:27738"/>
        <dbReference type="ChEBI" id="CHEBI:16235"/>
        <dbReference type="ChEBI" id="CHEBI:17172"/>
        <dbReference type="ChEBI" id="CHEBI:43474"/>
        <dbReference type="ChEBI" id="CHEBI:57259"/>
        <dbReference type="EC" id="2.4.2.1"/>
    </reaction>
</comment>
<comment type="pathway">
    <text evidence="1 11">Purine metabolism; purine nucleoside salvage.</text>
</comment>
<keyword evidence="15" id="KW-1185">Reference proteome</keyword>
<dbReference type="InterPro" id="IPR011270">
    <property type="entry name" value="Pur_Nuc_Pase_Ino/Guo-sp"/>
</dbReference>
<dbReference type="UniPathway" id="UPA00606"/>
<evidence type="ECO:0000256" key="7">
    <source>
        <dbReference type="ARBA" id="ARBA00023918"/>
    </source>
</evidence>
<feature type="binding site" evidence="12">
    <location>
        <position position="222"/>
    </location>
    <ligand>
        <name>phosphate</name>
        <dbReference type="ChEBI" id="CHEBI:43474"/>
    </ligand>
</feature>
<comment type="caution">
    <text evidence="14">The sequence shown here is derived from an EMBL/GenBank/DDBJ whole genome shotgun (WGS) entry which is preliminary data.</text>
</comment>
<proteinExistence type="inferred from homology"/>
<evidence type="ECO:0000256" key="8">
    <source>
        <dbReference type="ARBA" id="ARBA00023929"/>
    </source>
</evidence>
<dbReference type="GO" id="GO:0005737">
    <property type="term" value="C:cytoplasm"/>
    <property type="evidence" value="ECO:0007669"/>
    <property type="project" value="TreeGrafter"/>
</dbReference>
<dbReference type="SUPFAM" id="SSF53167">
    <property type="entry name" value="Purine and uridine phosphorylases"/>
    <property type="match status" value="1"/>
</dbReference>
<dbReference type="EC" id="2.4.2.1" evidence="3 11"/>
<evidence type="ECO:0000259" key="13">
    <source>
        <dbReference type="Pfam" id="PF01048"/>
    </source>
</evidence>
<evidence type="ECO:0000256" key="1">
    <source>
        <dbReference type="ARBA" id="ARBA00005058"/>
    </source>
</evidence>
<feature type="binding site" evidence="12">
    <location>
        <position position="245"/>
    </location>
    <ligand>
        <name>a purine D-ribonucleoside</name>
        <dbReference type="ChEBI" id="CHEBI:142355"/>
    </ligand>
</feature>
<dbReference type="InterPro" id="IPR035994">
    <property type="entry name" value="Nucleoside_phosphorylase_sf"/>
</dbReference>
<dbReference type="AlphaFoldDB" id="A0A443S9J8"/>
<dbReference type="GO" id="GO:0009116">
    <property type="term" value="P:nucleoside metabolic process"/>
    <property type="evidence" value="ECO:0007669"/>
    <property type="project" value="InterPro"/>
</dbReference>
<evidence type="ECO:0000256" key="11">
    <source>
        <dbReference type="PIRNR" id="PIRNR000477"/>
    </source>
</evidence>
<dbReference type="InterPro" id="IPR011268">
    <property type="entry name" value="Purine_phosphorylase"/>
</dbReference>
<keyword evidence="5 11" id="KW-0328">Glycosyltransferase</keyword>
<evidence type="ECO:0000313" key="14">
    <source>
        <dbReference type="EMBL" id="RWS24202.1"/>
    </source>
</evidence>
<name>A0A443S9J8_9ACAR</name>
<dbReference type="FunFam" id="3.40.50.1580:FF:000004">
    <property type="entry name" value="Purine nucleoside phosphorylase"/>
    <property type="match status" value="1"/>
</dbReference>
<feature type="domain" description="Nucleoside phosphorylase" evidence="13">
    <location>
        <begin position="28"/>
        <end position="281"/>
    </location>
</feature>
<evidence type="ECO:0000313" key="15">
    <source>
        <dbReference type="Proteomes" id="UP000288716"/>
    </source>
</evidence>
<dbReference type="InterPro" id="IPR000845">
    <property type="entry name" value="Nucleoside_phosphorylase_d"/>
</dbReference>
<evidence type="ECO:0000256" key="9">
    <source>
        <dbReference type="ARBA" id="ARBA00023950"/>
    </source>
</evidence>
<feature type="binding site" evidence="12">
    <location>
        <position position="203"/>
    </location>
    <ligand>
        <name>a purine D-ribonucleoside</name>
        <dbReference type="ChEBI" id="CHEBI:142355"/>
    </ligand>
</feature>
<dbReference type="Proteomes" id="UP000288716">
    <property type="component" value="Unassembled WGS sequence"/>
</dbReference>
<dbReference type="GO" id="GO:0004731">
    <property type="term" value="F:purine-nucleoside phosphorylase activity"/>
    <property type="evidence" value="ECO:0007669"/>
    <property type="project" value="UniProtKB-EC"/>
</dbReference>
<accession>A0A443S9J8</accession>
<organism evidence="14 15">
    <name type="scientific">Leptotrombidium deliense</name>
    <dbReference type="NCBI Taxonomy" id="299467"/>
    <lineage>
        <taxon>Eukaryota</taxon>
        <taxon>Metazoa</taxon>
        <taxon>Ecdysozoa</taxon>
        <taxon>Arthropoda</taxon>
        <taxon>Chelicerata</taxon>
        <taxon>Arachnida</taxon>
        <taxon>Acari</taxon>
        <taxon>Acariformes</taxon>
        <taxon>Trombidiformes</taxon>
        <taxon>Prostigmata</taxon>
        <taxon>Anystina</taxon>
        <taxon>Parasitengona</taxon>
        <taxon>Trombiculoidea</taxon>
        <taxon>Trombiculidae</taxon>
        <taxon>Leptotrombidium</taxon>
    </lineage>
</organism>
<gene>
    <name evidence="14" type="ORF">B4U80_00790</name>
</gene>
<dbReference type="NCBIfam" id="NF006054">
    <property type="entry name" value="PRK08202.1"/>
    <property type="match status" value="1"/>
</dbReference>
<dbReference type="STRING" id="299467.A0A443S9J8"/>
<evidence type="ECO:0000256" key="3">
    <source>
        <dbReference type="ARBA" id="ARBA00011886"/>
    </source>
</evidence>
<dbReference type="PANTHER" id="PTHR11904">
    <property type="entry name" value="METHYLTHIOADENOSINE/PURINE NUCLEOSIDE PHOSPHORYLASE"/>
    <property type="match status" value="1"/>
</dbReference>
<comment type="catalytic activity">
    <reaction evidence="10">
        <text>guanosine + phosphate = alpha-D-ribose 1-phosphate + guanine</text>
        <dbReference type="Rhea" id="RHEA:13233"/>
        <dbReference type="ChEBI" id="CHEBI:16235"/>
        <dbReference type="ChEBI" id="CHEBI:16750"/>
        <dbReference type="ChEBI" id="CHEBI:43474"/>
        <dbReference type="ChEBI" id="CHEBI:57720"/>
        <dbReference type="EC" id="2.4.2.1"/>
    </reaction>
</comment>
<dbReference type="Gene3D" id="3.40.50.1580">
    <property type="entry name" value="Nucleoside phosphorylase domain"/>
    <property type="match status" value="1"/>
</dbReference>
<feature type="binding site" evidence="12">
    <location>
        <position position="118"/>
    </location>
    <ligand>
        <name>phosphate</name>
        <dbReference type="ChEBI" id="CHEBI:43474"/>
    </ligand>
</feature>
<evidence type="ECO:0000256" key="6">
    <source>
        <dbReference type="ARBA" id="ARBA00022679"/>
    </source>
</evidence>
<comment type="catalytic activity">
    <reaction evidence="7">
        <text>inosine + phosphate = alpha-D-ribose 1-phosphate + hypoxanthine</text>
        <dbReference type="Rhea" id="RHEA:27646"/>
        <dbReference type="ChEBI" id="CHEBI:17368"/>
        <dbReference type="ChEBI" id="CHEBI:17596"/>
        <dbReference type="ChEBI" id="CHEBI:43474"/>
        <dbReference type="ChEBI" id="CHEBI:57720"/>
        <dbReference type="EC" id="2.4.2.1"/>
    </reaction>
</comment>
<evidence type="ECO:0000256" key="4">
    <source>
        <dbReference type="ARBA" id="ARBA00013834"/>
    </source>
</evidence>
<dbReference type="VEuPathDB" id="VectorBase:LDEU007839"/>
<evidence type="ECO:0000256" key="2">
    <source>
        <dbReference type="ARBA" id="ARBA00006751"/>
    </source>
</evidence>
<protein>
    <recommendedName>
        <fullName evidence="4 11">Purine nucleoside phosphorylase</fullName>
        <ecNumber evidence="3 11">2.4.2.1</ecNumber>
    </recommendedName>
    <alternativeName>
        <fullName evidence="11">Inosine-guanosine phosphorylase</fullName>
    </alternativeName>
</protein>
<comment type="catalytic activity">
    <reaction evidence="9">
        <text>2'-deoxyinosine + phosphate = 2-deoxy-alpha-D-ribose 1-phosphate + hypoxanthine</text>
        <dbReference type="Rhea" id="RHEA:27750"/>
        <dbReference type="ChEBI" id="CHEBI:17368"/>
        <dbReference type="ChEBI" id="CHEBI:28997"/>
        <dbReference type="ChEBI" id="CHEBI:43474"/>
        <dbReference type="ChEBI" id="CHEBI:57259"/>
        <dbReference type="EC" id="2.4.2.1"/>
    </reaction>
</comment>
<dbReference type="OrthoDB" id="10261782at2759"/>
<evidence type="ECO:0000256" key="12">
    <source>
        <dbReference type="PIRSR" id="PIRSR000477-2"/>
    </source>
</evidence>
<feature type="binding site" evidence="12">
    <location>
        <position position="66"/>
    </location>
    <ligand>
        <name>phosphate</name>
        <dbReference type="ChEBI" id="CHEBI:43474"/>
    </ligand>
</feature>
<dbReference type="PIRSF" id="PIRSF000477">
    <property type="entry name" value="PurNPase"/>
    <property type="match status" value="1"/>
</dbReference>
<dbReference type="NCBIfam" id="TIGR01700">
    <property type="entry name" value="PNPH"/>
    <property type="match status" value="1"/>
</dbReference>
<dbReference type="NCBIfam" id="TIGR01697">
    <property type="entry name" value="PNPH-PUNA-XAPA"/>
    <property type="match status" value="1"/>
</dbReference>
<dbReference type="CDD" id="cd09009">
    <property type="entry name" value="PNP-EcPNPII_like"/>
    <property type="match status" value="1"/>
</dbReference>
<evidence type="ECO:0000256" key="5">
    <source>
        <dbReference type="ARBA" id="ARBA00022676"/>
    </source>
</evidence>
<dbReference type="PANTHER" id="PTHR11904:SF9">
    <property type="entry name" value="PURINE NUCLEOSIDE PHOSPHORYLASE-RELATED"/>
    <property type="match status" value="1"/>
</dbReference>